<evidence type="ECO:0000313" key="1">
    <source>
        <dbReference type="EMBL" id="GGT64400.1"/>
    </source>
</evidence>
<evidence type="ECO:0000313" key="2">
    <source>
        <dbReference type="Proteomes" id="UP000619486"/>
    </source>
</evidence>
<sequence>MEWQRDGFPAHEGTVGVVLADGSESRAVYFDMGSGGHFPTSTDWWIYDGTCGAPRAERMLAACACGWRAQVSYPIDWSQVRRREPYTYDTSPLAQDWKIHIEDVEARTVPLPAELADLLQRLDQHLDRLAHDAPLAALKAVRALETIIATTGPTAAFMTVSGAEIPWPRIAEGLGTTESEARSRLRRYEYPRRP</sequence>
<dbReference type="AlphaFoldDB" id="A0A918LWY0"/>
<protein>
    <submittedName>
        <fullName evidence="1">Uncharacterized protein</fullName>
    </submittedName>
</protein>
<name>A0A918LWY0_9ACTN</name>
<keyword evidence="2" id="KW-1185">Reference proteome</keyword>
<reference evidence="1" key="1">
    <citation type="journal article" date="2014" name="Int. J. Syst. Evol. Microbiol.">
        <title>Complete genome sequence of Corynebacterium casei LMG S-19264T (=DSM 44701T), isolated from a smear-ripened cheese.</title>
        <authorList>
            <consortium name="US DOE Joint Genome Institute (JGI-PGF)"/>
            <person name="Walter F."/>
            <person name="Albersmeier A."/>
            <person name="Kalinowski J."/>
            <person name="Ruckert C."/>
        </authorList>
    </citation>
    <scope>NUCLEOTIDE SEQUENCE</scope>
    <source>
        <strain evidence="1">JCM 3172</strain>
    </source>
</reference>
<gene>
    <name evidence="1" type="ORF">GCM10014713_66850</name>
</gene>
<reference evidence="1" key="2">
    <citation type="submission" date="2020-09" db="EMBL/GenBank/DDBJ databases">
        <authorList>
            <person name="Sun Q."/>
            <person name="Ohkuma M."/>
        </authorList>
    </citation>
    <scope>NUCLEOTIDE SEQUENCE</scope>
    <source>
        <strain evidence="1">JCM 3172</strain>
    </source>
</reference>
<proteinExistence type="predicted"/>
<dbReference type="EMBL" id="BMQQ01000048">
    <property type="protein sequence ID" value="GGT64400.1"/>
    <property type="molecule type" value="Genomic_DNA"/>
</dbReference>
<dbReference type="RefSeq" id="WP_189205435.1">
    <property type="nucleotide sequence ID" value="NZ_BMQQ01000048.1"/>
</dbReference>
<organism evidence="1 2">
    <name type="scientific">Streptomyces purpureus</name>
    <dbReference type="NCBI Taxonomy" id="1951"/>
    <lineage>
        <taxon>Bacteria</taxon>
        <taxon>Bacillati</taxon>
        <taxon>Actinomycetota</taxon>
        <taxon>Actinomycetes</taxon>
        <taxon>Kitasatosporales</taxon>
        <taxon>Streptomycetaceae</taxon>
        <taxon>Streptomyces</taxon>
    </lineage>
</organism>
<dbReference type="Proteomes" id="UP000619486">
    <property type="component" value="Unassembled WGS sequence"/>
</dbReference>
<accession>A0A918LWY0</accession>
<comment type="caution">
    <text evidence="1">The sequence shown here is derived from an EMBL/GenBank/DDBJ whole genome shotgun (WGS) entry which is preliminary data.</text>
</comment>